<comment type="catalytic activity">
    <reaction evidence="1">
        <text>ATP + protein L-histidine = ADP + protein N-phospho-L-histidine.</text>
        <dbReference type="EC" id="2.7.13.3"/>
    </reaction>
</comment>
<evidence type="ECO:0000256" key="3">
    <source>
        <dbReference type="ARBA" id="ARBA00012438"/>
    </source>
</evidence>
<dbReference type="RefSeq" id="WP_075074130.1">
    <property type="nucleotide sequence ID" value="NZ_DF967972.1"/>
</dbReference>
<feature type="compositionally biased region" description="Basic and acidic residues" evidence="10">
    <location>
        <begin position="163"/>
        <end position="180"/>
    </location>
</feature>
<evidence type="ECO:0000256" key="4">
    <source>
        <dbReference type="ARBA" id="ARBA00022553"/>
    </source>
</evidence>
<evidence type="ECO:0000259" key="11">
    <source>
        <dbReference type="PROSITE" id="PS50109"/>
    </source>
</evidence>
<keyword evidence="7" id="KW-0902">Two-component regulatory system</keyword>
<evidence type="ECO:0000256" key="5">
    <source>
        <dbReference type="ARBA" id="ARBA00022679"/>
    </source>
</evidence>
<dbReference type="InterPro" id="IPR029016">
    <property type="entry name" value="GAF-like_dom_sf"/>
</dbReference>
<gene>
    <name evidence="13" type="ORF">LARV_02689</name>
</gene>
<evidence type="ECO:0000256" key="7">
    <source>
        <dbReference type="ARBA" id="ARBA00023012"/>
    </source>
</evidence>
<dbReference type="SMART" id="SM00065">
    <property type="entry name" value="GAF"/>
    <property type="match status" value="5"/>
</dbReference>
<evidence type="ECO:0000256" key="8">
    <source>
        <dbReference type="ARBA" id="ARBA00074306"/>
    </source>
</evidence>
<dbReference type="SUPFAM" id="SSF55781">
    <property type="entry name" value="GAF domain-like"/>
    <property type="match status" value="5"/>
</dbReference>
<dbReference type="InterPro" id="IPR004358">
    <property type="entry name" value="Sig_transdc_His_kin-like_C"/>
</dbReference>
<accession>A0A0S7BBC6</accession>
<dbReference type="SMART" id="SM00448">
    <property type="entry name" value="REC"/>
    <property type="match status" value="2"/>
</dbReference>
<feature type="domain" description="Response regulatory" evidence="12">
    <location>
        <begin position="1412"/>
        <end position="1525"/>
    </location>
</feature>
<dbReference type="SMART" id="SM00387">
    <property type="entry name" value="HATPase_c"/>
    <property type="match status" value="1"/>
</dbReference>
<dbReference type="InterPro" id="IPR011006">
    <property type="entry name" value="CheY-like_superfamily"/>
</dbReference>
<dbReference type="Pfam" id="PF00512">
    <property type="entry name" value="HisKA"/>
    <property type="match status" value="1"/>
</dbReference>
<dbReference type="STRING" id="360412.LARV_02689"/>
<dbReference type="InterPro" id="IPR003661">
    <property type="entry name" value="HisK_dim/P_dom"/>
</dbReference>
<evidence type="ECO:0000313" key="13">
    <source>
        <dbReference type="EMBL" id="GAP14910.1"/>
    </source>
</evidence>
<comment type="similarity">
    <text evidence="2">In the N-terminal section; belongs to the phytochrome family.</text>
</comment>
<reference evidence="13" key="1">
    <citation type="submission" date="2015-07" db="EMBL/GenBank/DDBJ databases">
        <title>Draft Genome Sequences of Anaerolinea thermolimosa IMO-1, Bellilinea caldifistulae GOMI-1, Leptolinea tardivitalis YMTK-2, Levilinea saccharolytica KIBI-1,Longilinea arvoryzae KOME-1, Previously Described as Members of the Anaerolineaceae (Chloroflexi).</title>
        <authorList>
            <person name="Sekiguchi Y."/>
            <person name="Ohashi A."/>
            <person name="Matsuura N."/>
            <person name="Tourlousse M.D."/>
        </authorList>
    </citation>
    <scope>NUCLEOTIDE SEQUENCE [LARGE SCALE GENOMIC DNA]</scope>
    <source>
        <strain evidence="13">KOME-1</strain>
    </source>
</reference>
<evidence type="ECO:0000256" key="9">
    <source>
        <dbReference type="PROSITE-ProRule" id="PRU00169"/>
    </source>
</evidence>
<evidence type="ECO:0000256" key="2">
    <source>
        <dbReference type="ARBA" id="ARBA00006402"/>
    </source>
</evidence>
<feature type="domain" description="Histidine kinase" evidence="11">
    <location>
        <begin position="1169"/>
        <end position="1393"/>
    </location>
</feature>
<dbReference type="Gene3D" id="1.10.287.130">
    <property type="match status" value="1"/>
</dbReference>
<dbReference type="Pfam" id="PF01590">
    <property type="entry name" value="GAF"/>
    <property type="match status" value="2"/>
</dbReference>
<evidence type="ECO:0000259" key="12">
    <source>
        <dbReference type="PROSITE" id="PS50110"/>
    </source>
</evidence>
<dbReference type="EC" id="2.7.13.3" evidence="3"/>
<dbReference type="PROSITE" id="PS50110">
    <property type="entry name" value="RESPONSE_REGULATORY"/>
    <property type="match status" value="2"/>
</dbReference>
<dbReference type="CDD" id="cd00082">
    <property type="entry name" value="HisKA"/>
    <property type="match status" value="1"/>
</dbReference>
<feature type="modified residue" description="4-aspartylphosphate" evidence="9">
    <location>
        <position position="1461"/>
    </location>
</feature>
<keyword evidence="5" id="KW-0808">Transferase</keyword>
<feature type="modified residue" description="4-aspartylphosphate" evidence="9">
    <location>
        <position position="1582"/>
    </location>
</feature>
<feature type="domain" description="Response regulatory" evidence="12">
    <location>
        <begin position="1532"/>
        <end position="1649"/>
    </location>
</feature>
<keyword evidence="14" id="KW-1185">Reference proteome</keyword>
<dbReference type="GO" id="GO:0005886">
    <property type="term" value="C:plasma membrane"/>
    <property type="evidence" value="ECO:0007669"/>
    <property type="project" value="TreeGrafter"/>
</dbReference>
<dbReference type="Gene3D" id="3.40.50.2300">
    <property type="match status" value="2"/>
</dbReference>
<dbReference type="PROSITE" id="PS50109">
    <property type="entry name" value="HIS_KIN"/>
    <property type="match status" value="1"/>
</dbReference>
<organism evidence="13">
    <name type="scientific">Longilinea arvoryzae</name>
    <dbReference type="NCBI Taxonomy" id="360412"/>
    <lineage>
        <taxon>Bacteria</taxon>
        <taxon>Bacillati</taxon>
        <taxon>Chloroflexota</taxon>
        <taxon>Anaerolineae</taxon>
        <taxon>Anaerolineales</taxon>
        <taxon>Anaerolineaceae</taxon>
        <taxon>Longilinea</taxon>
    </lineage>
</organism>
<proteinExistence type="inferred from homology"/>
<name>A0A0S7BBC6_9CHLR</name>
<sequence length="1658" mass="183509">MSKKHLQSRLNNLFADLEIAGVEASVNRPVLAPTWSWECNAQGEYIQVGPEMSAYLEIPTSQFIGQSIFTFAVAPQSTPKLKAAFSQEYFPTEVQVYLVSAEAAMVPVRISIFRRPPNNGNKPGFYGYAQIVTDDLPFLNPTPSESPAANIQPPKPAPKPNGHKPDKSQRHTSLDIEKIIPDSLPSGQMQKSASDEVNHPAREKPQSRMEPAHDLQPAVISIPVSLREQGSAVLEIVSEDYRRKWSEDDRLLVEEVASQLEMALENAELYAAVQQELSERVRAEQEISRRNQDLSALNQIGQQLNKLASHKEIYDEIVPMLGQIFEFDRLLIAEYDSKVDEIRYPTLLEPKGEISGSTDELAKDLAGWIAHSNQSLLTEKDVEAALKSRSIKIPAVAPLSILAAPVNTGDEVIGAIVLEDYRQAAGYNGSHLDMLSTVASQFAGALENASLFQEIRTALEALENRERYQANVTRSVATLTELGTKALGEVLNALSDATLADRIFFAQSKGSDQKPYWVPVSEWMNENASLKLGKLKMQQVHVAQFPNWSAALKANGWISATASQAEEPEKQYFQSQGIQSTLLLAVGGKTSIPSFIAFDDLEKERSWKPEEINVLRVAAEALANTLIREDLLDQLQSSLDESEGLYNASHRLALANDQQEMVAAITLGIRVSAINRAVMILFEHDPLGNLLHLQVAANWYSGLGTPPSAVGAEFVRTVYERAFVTPTPVFIDDTSESNLESSTRDAFLRQNVHSLAILPLWAGKQQMGVLLLQSEEKHHFTPREIRSYPPLVDQMATSIENMRLFQQTQLALQETEQLYRISNGIAQARNADDLVNLVVENLLPHMADRAAIIGINRNPEGEFVEFEFIANQTRSGEGLWPVSREPASAFPSFAQISSDLVVIKNLRDSGFDPVSLAMMEKFNIQSGVFAPLRSSGKAIGLLVISANRPMDVSQDELRAIQVAANSISVALERQRLLGEAQRRALELQAAAEIARDTASTLSQGVLLNRIVNLVRERFDYYHAAIFMLDEDRHYAVISEATGDAGADMKKREHKLAVGSRTVVGTVTMTGLPLIVNNVLQSELYIANPLLPDTQAEMALPLKIGDRVIGALDIQSDKVSAFSPAEQSVFLILADQIAIAIENARAYEVSQKAYEDIKEVDRVKSQFLANMSHELRTPLNSIIGFSRVILKGIDGSINETQNQDLSAIYNSGQHLLHLINDILDLSKIEAGKMELQFTEVNLADMVNSVMSTAIGLVKEKPIKLHHQVDPELPEVRCDSTRVRQVLINFISNAAKFTEKGAITVDVRPGTDPKGRPEVLFTVTDTGPGISEKDQFKLFQRFSQVDDSPTRKTGGTGLGLSISRSLVDMHGGRIGLLHSEVGVGSTFFFTLPLPQPVAPLTEETPAESQMPEDVVLAIDDDAQVISLYERFLKNQGYKVIPLTEPRKAVQTVKEVRPFAITLDVMMPEKDGWQVIAELKSDPETRNIPVIICSILEEEERGFSLGASEYLVKPFLQEDLINAISRLNRDQKIHEILIIDDDADDRRLLQKLIEDNENIHVILAEGGKSGLELINAKAPDAILLDLFMPDLDGFTVLEQLRTNPKWDSIPVIILTGADLTAEQHKQLNEFGKDLLSKSSLKKNDLLTLLEEALRRLHLPKE</sequence>
<dbReference type="InterPro" id="IPR036890">
    <property type="entry name" value="HATPase_C_sf"/>
</dbReference>
<evidence type="ECO:0000256" key="6">
    <source>
        <dbReference type="ARBA" id="ARBA00022777"/>
    </source>
</evidence>
<dbReference type="SMART" id="SM00388">
    <property type="entry name" value="HisKA"/>
    <property type="match status" value="1"/>
</dbReference>
<dbReference type="SUPFAM" id="SSF55874">
    <property type="entry name" value="ATPase domain of HSP90 chaperone/DNA topoisomerase II/histidine kinase"/>
    <property type="match status" value="1"/>
</dbReference>
<evidence type="ECO:0000256" key="10">
    <source>
        <dbReference type="SAM" id="MobiDB-lite"/>
    </source>
</evidence>
<dbReference type="SUPFAM" id="SSF52172">
    <property type="entry name" value="CheY-like"/>
    <property type="match status" value="2"/>
</dbReference>
<dbReference type="Pfam" id="PF00072">
    <property type="entry name" value="Response_reg"/>
    <property type="match status" value="2"/>
</dbReference>
<keyword evidence="6 13" id="KW-0418">Kinase</keyword>
<dbReference type="Pfam" id="PF13185">
    <property type="entry name" value="GAF_2"/>
    <property type="match status" value="1"/>
</dbReference>
<dbReference type="PRINTS" id="PR00344">
    <property type="entry name" value="BCTRLSENSOR"/>
</dbReference>
<dbReference type="InterPro" id="IPR005467">
    <property type="entry name" value="His_kinase_dom"/>
</dbReference>
<dbReference type="PANTHER" id="PTHR43047">
    <property type="entry name" value="TWO-COMPONENT HISTIDINE PROTEIN KINASE"/>
    <property type="match status" value="1"/>
</dbReference>
<dbReference type="OrthoDB" id="9757990at2"/>
<keyword evidence="4 9" id="KW-0597">Phosphoprotein</keyword>
<dbReference type="GO" id="GO:0000155">
    <property type="term" value="F:phosphorelay sensor kinase activity"/>
    <property type="evidence" value="ECO:0007669"/>
    <property type="project" value="InterPro"/>
</dbReference>
<dbReference type="InterPro" id="IPR036097">
    <property type="entry name" value="HisK_dim/P_sf"/>
</dbReference>
<dbReference type="Proteomes" id="UP000055060">
    <property type="component" value="Unassembled WGS sequence"/>
</dbReference>
<protein>
    <recommendedName>
        <fullName evidence="8">Circadian input-output histidine kinase CikA</fullName>
        <ecNumber evidence="3">2.7.13.3</ecNumber>
    </recommendedName>
</protein>
<evidence type="ECO:0000313" key="14">
    <source>
        <dbReference type="Proteomes" id="UP000055060"/>
    </source>
</evidence>
<dbReference type="Pfam" id="PF02518">
    <property type="entry name" value="HATPase_c"/>
    <property type="match status" value="1"/>
</dbReference>
<dbReference type="Gene3D" id="3.30.565.10">
    <property type="entry name" value="Histidine kinase-like ATPase, C-terminal domain"/>
    <property type="match status" value="1"/>
</dbReference>
<feature type="region of interest" description="Disordered" evidence="10">
    <location>
        <begin position="137"/>
        <end position="211"/>
    </location>
</feature>
<dbReference type="PANTHER" id="PTHR43047:SF63">
    <property type="entry name" value="HISTIDINE KINASE"/>
    <property type="match status" value="1"/>
</dbReference>
<dbReference type="InterPro" id="IPR003594">
    <property type="entry name" value="HATPase_dom"/>
</dbReference>
<dbReference type="Gene3D" id="3.30.450.40">
    <property type="match status" value="6"/>
</dbReference>
<dbReference type="SUPFAM" id="SSF47384">
    <property type="entry name" value="Homodimeric domain of signal transducing histidine kinase"/>
    <property type="match status" value="1"/>
</dbReference>
<dbReference type="FunFam" id="3.30.565.10:FF:000010">
    <property type="entry name" value="Sensor histidine kinase RcsC"/>
    <property type="match status" value="1"/>
</dbReference>
<dbReference type="GO" id="GO:0009927">
    <property type="term" value="F:histidine phosphotransfer kinase activity"/>
    <property type="evidence" value="ECO:0007669"/>
    <property type="project" value="TreeGrafter"/>
</dbReference>
<dbReference type="CDD" id="cd16922">
    <property type="entry name" value="HATPase_EvgS-ArcB-TorS-like"/>
    <property type="match status" value="1"/>
</dbReference>
<dbReference type="EMBL" id="DF967972">
    <property type="protein sequence ID" value="GAP14910.1"/>
    <property type="molecule type" value="Genomic_DNA"/>
</dbReference>
<evidence type="ECO:0000256" key="1">
    <source>
        <dbReference type="ARBA" id="ARBA00000085"/>
    </source>
</evidence>
<dbReference type="InterPro" id="IPR003018">
    <property type="entry name" value="GAF"/>
</dbReference>
<dbReference type="InterPro" id="IPR001789">
    <property type="entry name" value="Sig_transdc_resp-reg_receiver"/>
</dbReference>
<feature type="compositionally biased region" description="Basic and acidic residues" evidence="10">
    <location>
        <begin position="193"/>
        <end position="211"/>
    </location>
</feature>